<accession>A0A9W6TL35</accession>
<name>A0A9W6TL35_9STRA</name>
<feature type="compositionally biased region" description="Basic and acidic residues" evidence="1">
    <location>
        <begin position="10"/>
        <end position="38"/>
    </location>
</feature>
<dbReference type="AlphaFoldDB" id="A0A9W6TL35"/>
<evidence type="ECO:0000313" key="3">
    <source>
        <dbReference type="Proteomes" id="UP001165121"/>
    </source>
</evidence>
<gene>
    <name evidence="2" type="ORF">Pfra01_000037000</name>
</gene>
<evidence type="ECO:0000256" key="1">
    <source>
        <dbReference type="SAM" id="MobiDB-lite"/>
    </source>
</evidence>
<proteinExistence type="predicted"/>
<reference evidence="2" key="1">
    <citation type="submission" date="2023-04" db="EMBL/GenBank/DDBJ databases">
        <title>Phytophthora fragariaefolia NBRC 109709.</title>
        <authorList>
            <person name="Ichikawa N."/>
            <person name="Sato H."/>
            <person name="Tonouchi N."/>
        </authorList>
    </citation>
    <scope>NUCLEOTIDE SEQUENCE</scope>
    <source>
        <strain evidence="2">NBRC 109709</strain>
    </source>
</reference>
<protein>
    <submittedName>
        <fullName evidence="2">Unnamed protein product</fullName>
    </submittedName>
</protein>
<keyword evidence="3" id="KW-1185">Reference proteome</keyword>
<dbReference type="EMBL" id="BSXT01000031">
    <property type="protein sequence ID" value="GMF15292.1"/>
    <property type="molecule type" value="Genomic_DNA"/>
</dbReference>
<organism evidence="2 3">
    <name type="scientific">Phytophthora fragariaefolia</name>
    <dbReference type="NCBI Taxonomy" id="1490495"/>
    <lineage>
        <taxon>Eukaryota</taxon>
        <taxon>Sar</taxon>
        <taxon>Stramenopiles</taxon>
        <taxon>Oomycota</taxon>
        <taxon>Peronosporomycetes</taxon>
        <taxon>Peronosporales</taxon>
        <taxon>Peronosporaceae</taxon>
        <taxon>Phytophthora</taxon>
    </lineage>
</organism>
<dbReference type="OrthoDB" id="5835829at2759"/>
<feature type="region of interest" description="Disordered" evidence="1">
    <location>
        <begin position="1"/>
        <end position="61"/>
    </location>
</feature>
<evidence type="ECO:0000313" key="2">
    <source>
        <dbReference type="EMBL" id="GMF15292.1"/>
    </source>
</evidence>
<sequence>MTRQGPGSVHRQERWPSHPDQDRDDGEGRAQEHADDQRYPGLDEAGGVDYEPEGGDPGVQTKRCRAQAILVSPVTYGHVHEANHIGVPLHTMVLEP</sequence>
<comment type="caution">
    <text evidence="2">The sequence shown here is derived from an EMBL/GenBank/DDBJ whole genome shotgun (WGS) entry which is preliminary data.</text>
</comment>
<dbReference type="Proteomes" id="UP001165121">
    <property type="component" value="Unassembled WGS sequence"/>
</dbReference>